<organism evidence="1">
    <name type="scientific">Lepeophtheirus salmonis</name>
    <name type="common">Salmon louse</name>
    <name type="synonym">Caligus salmonis</name>
    <dbReference type="NCBI Taxonomy" id="72036"/>
    <lineage>
        <taxon>Eukaryota</taxon>
        <taxon>Metazoa</taxon>
        <taxon>Ecdysozoa</taxon>
        <taxon>Arthropoda</taxon>
        <taxon>Crustacea</taxon>
        <taxon>Multicrustacea</taxon>
        <taxon>Hexanauplia</taxon>
        <taxon>Copepoda</taxon>
        <taxon>Siphonostomatoida</taxon>
        <taxon>Caligidae</taxon>
        <taxon>Lepeophtheirus</taxon>
    </lineage>
</organism>
<evidence type="ECO:0000313" key="1">
    <source>
        <dbReference type="EMBL" id="CDW39027.1"/>
    </source>
</evidence>
<sequence length="44" mass="4956">TSFIVLNNKNHPVSSTSYIFFFQHAPVPSSRVTTLIITTLYSLL</sequence>
<feature type="non-terminal residue" evidence="1">
    <location>
        <position position="1"/>
    </location>
</feature>
<accession>A0A0K2UMB2</accession>
<reference evidence="1" key="1">
    <citation type="submission" date="2014-05" db="EMBL/GenBank/DDBJ databases">
        <authorList>
            <person name="Chronopoulou M."/>
        </authorList>
    </citation>
    <scope>NUCLEOTIDE SEQUENCE</scope>
    <source>
        <tissue evidence="1">Whole organism</tissue>
    </source>
</reference>
<proteinExistence type="predicted"/>
<name>A0A0K2UMB2_LEPSM</name>
<protein>
    <submittedName>
        <fullName evidence="1">Uncharacterized protein</fullName>
    </submittedName>
</protein>
<dbReference type="AlphaFoldDB" id="A0A0K2UMB2"/>
<dbReference type="EMBL" id="HACA01021666">
    <property type="protein sequence ID" value="CDW39027.1"/>
    <property type="molecule type" value="Transcribed_RNA"/>
</dbReference>